<proteinExistence type="predicted"/>
<evidence type="ECO:0000256" key="1">
    <source>
        <dbReference type="SAM" id="SignalP"/>
    </source>
</evidence>
<evidence type="ECO:0000313" key="3">
    <source>
        <dbReference type="EMBL" id="CAH0366361.1"/>
    </source>
</evidence>
<protein>
    <submittedName>
        <fullName evidence="2">Uncharacterized protein</fullName>
    </submittedName>
</protein>
<dbReference type="AlphaFoldDB" id="A0A7S4EDE1"/>
<dbReference type="EMBL" id="CAKKNE010000001">
    <property type="protein sequence ID" value="CAH0366361.1"/>
    <property type="molecule type" value="Genomic_DNA"/>
</dbReference>
<accession>A0A7S4EDE1</accession>
<sequence>MRRLLCTLLLAATAGGITHRTHRRICRGGAAAVEAPKKLTTAPPRWTRSRGGTGANTTTYDAVVRVHRGGAGENTTTYDAAAVAALEERVAASTPQHPYAGFAETTALLADGCGNVAQLASRLEPTYRLHVAVLRARAAKAFADALDANDSPERIAEQAVEAEFAFADEIERCTSLHYETDDAVEAFRDTVATIVEDALAAQSLESLQMSDGDLPSQRERLLAFVREHKRFLWRGGALLLNIVQARVAARQARKAAERRDREQPKIPLF</sequence>
<dbReference type="EMBL" id="HBIW01024342">
    <property type="protein sequence ID" value="CAE0705524.1"/>
    <property type="molecule type" value="Transcribed_RNA"/>
</dbReference>
<feature type="signal peptide" evidence="1">
    <location>
        <begin position="1"/>
        <end position="16"/>
    </location>
</feature>
<gene>
    <name evidence="2" type="ORF">PCAL00307_LOCUS20973</name>
    <name evidence="3" type="ORF">PECAL_1P28500</name>
</gene>
<reference evidence="2" key="1">
    <citation type="submission" date="2021-01" db="EMBL/GenBank/DDBJ databases">
        <authorList>
            <person name="Corre E."/>
            <person name="Pelletier E."/>
            <person name="Niang G."/>
            <person name="Scheremetjew M."/>
            <person name="Finn R."/>
            <person name="Kale V."/>
            <person name="Holt S."/>
            <person name="Cochrane G."/>
            <person name="Meng A."/>
            <person name="Brown T."/>
            <person name="Cohen L."/>
        </authorList>
    </citation>
    <scope>NUCLEOTIDE SEQUENCE</scope>
    <source>
        <strain evidence="2">CCMP1756</strain>
    </source>
</reference>
<evidence type="ECO:0000313" key="4">
    <source>
        <dbReference type="Proteomes" id="UP000789595"/>
    </source>
</evidence>
<keyword evidence="1" id="KW-0732">Signal</keyword>
<organism evidence="2">
    <name type="scientific">Pelagomonas calceolata</name>
    <dbReference type="NCBI Taxonomy" id="35677"/>
    <lineage>
        <taxon>Eukaryota</taxon>
        <taxon>Sar</taxon>
        <taxon>Stramenopiles</taxon>
        <taxon>Ochrophyta</taxon>
        <taxon>Pelagophyceae</taxon>
        <taxon>Pelagomonadales</taxon>
        <taxon>Pelagomonadaceae</taxon>
        <taxon>Pelagomonas</taxon>
    </lineage>
</organism>
<evidence type="ECO:0000313" key="2">
    <source>
        <dbReference type="EMBL" id="CAE0705524.1"/>
    </source>
</evidence>
<dbReference type="Proteomes" id="UP000789595">
    <property type="component" value="Unassembled WGS sequence"/>
</dbReference>
<feature type="chain" id="PRO_5035681138" evidence="1">
    <location>
        <begin position="17"/>
        <end position="269"/>
    </location>
</feature>
<name>A0A7S4EDE1_9STRA</name>
<keyword evidence="4" id="KW-1185">Reference proteome</keyword>
<reference evidence="3" key="2">
    <citation type="submission" date="2021-11" db="EMBL/GenBank/DDBJ databases">
        <authorList>
            <consortium name="Genoscope - CEA"/>
            <person name="William W."/>
        </authorList>
    </citation>
    <scope>NUCLEOTIDE SEQUENCE</scope>
</reference>